<proteinExistence type="predicted"/>
<evidence type="ECO:0000259" key="2">
    <source>
        <dbReference type="Pfam" id="PF08588"/>
    </source>
</evidence>
<dbReference type="EMBL" id="DS022304">
    <property type="protein sequence ID" value="OAJ40574.1"/>
    <property type="molecule type" value="Genomic_DNA"/>
</dbReference>
<organism evidence="3 4">
    <name type="scientific">Batrachochytrium dendrobatidis (strain JEL423)</name>
    <dbReference type="NCBI Taxonomy" id="403673"/>
    <lineage>
        <taxon>Eukaryota</taxon>
        <taxon>Fungi</taxon>
        <taxon>Fungi incertae sedis</taxon>
        <taxon>Chytridiomycota</taxon>
        <taxon>Chytridiomycota incertae sedis</taxon>
        <taxon>Chytridiomycetes</taxon>
        <taxon>Rhizophydiales</taxon>
        <taxon>Rhizophydiales incertae sedis</taxon>
        <taxon>Batrachochytrium</taxon>
    </lineage>
</organism>
<reference evidence="3 4" key="2">
    <citation type="submission" date="2016-05" db="EMBL/GenBank/DDBJ databases">
        <title>Lineage-specific infection strategies underlie the spectrum of fungal disease in amphibians.</title>
        <authorList>
            <person name="Cuomo C.A."/>
            <person name="Farrer R.A."/>
            <person name="James T."/>
            <person name="Longcore J."/>
            <person name="Birren B."/>
        </authorList>
    </citation>
    <scope>NUCLEOTIDE SEQUENCE [LARGE SCALE GENOMIC DNA]</scope>
    <source>
        <strain evidence="3 4">JEL423</strain>
    </source>
</reference>
<evidence type="ECO:0000313" key="4">
    <source>
        <dbReference type="Proteomes" id="UP000077115"/>
    </source>
</evidence>
<dbReference type="VEuPathDB" id="FungiDB:BDEG_24292"/>
<feature type="compositionally biased region" description="Acidic residues" evidence="1">
    <location>
        <begin position="341"/>
        <end position="357"/>
    </location>
</feature>
<accession>A0A177WLM8</accession>
<dbReference type="STRING" id="403673.A0A177WLM8"/>
<reference evidence="3 4" key="1">
    <citation type="submission" date="2006-10" db="EMBL/GenBank/DDBJ databases">
        <title>The Genome Sequence of Batrachochytrium dendrobatidis JEL423.</title>
        <authorList>
            <consortium name="The Broad Institute Genome Sequencing Platform"/>
            <person name="Birren B."/>
            <person name="Lander E."/>
            <person name="Galagan J."/>
            <person name="Cuomo C."/>
            <person name="Devon K."/>
            <person name="Jaffe D."/>
            <person name="Butler J."/>
            <person name="Alvarez P."/>
            <person name="Gnerre S."/>
            <person name="Grabherr M."/>
            <person name="Kleber M."/>
            <person name="Mauceli E."/>
            <person name="Brockman W."/>
            <person name="Young S."/>
            <person name="LaButti K."/>
            <person name="Sykes S."/>
            <person name="DeCaprio D."/>
            <person name="Crawford M."/>
            <person name="Koehrsen M."/>
            <person name="Engels R."/>
            <person name="Montgomery P."/>
            <person name="Pearson M."/>
            <person name="Howarth C."/>
            <person name="Larson L."/>
            <person name="White J."/>
            <person name="O'Leary S."/>
            <person name="Kodira C."/>
            <person name="Zeng Q."/>
            <person name="Yandava C."/>
            <person name="Alvarado L."/>
            <person name="Longcore J."/>
            <person name="James T."/>
        </authorList>
    </citation>
    <scope>NUCLEOTIDE SEQUENCE [LARGE SCALE GENOMIC DNA]</scope>
    <source>
        <strain evidence="3 4">JEL423</strain>
    </source>
</reference>
<dbReference type="Pfam" id="PF08588">
    <property type="entry name" value="Duc1"/>
    <property type="match status" value="1"/>
</dbReference>
<feature type="domain" description="Domain of unknown function at the cortex 1" evidence="2">
    <location>
        <begin position="17"/>
        <end position="336"/>
    </location>
</feature>
<dbReference type="PANTHER" id="PTHR34826">
    <property type="entry name" value="UPF0590 PROTEIN C409.17C"/>
    <property type="match status" value="1"/>
</dbReference>
<evidence type="ECO:0000313" key="3">
    <source>
        <dbReference type="EMBL" id="OAJ40574.1"/>
    </source>
</evidence>
<name>A0A177WLM8_BATDL</name>
<sequence>MEYIFGASGNNAIGNRKLQVRIGPSIHSLTICNPNDEVTPHFIDSPYFVGHIVVRIKDFRGITPKDQPIKQATEYFGTKKRLFALQVCGRFKHEYMADDIMFGAEFERKVVPPTGSWVALKFANLIDPALQADVYAEKPWLFSPILCSMNIVNVTKSSQAISGAAPLDPAYVKKIGETSVSSKLSSASANPNLLAGPDTSFKRSPESEISMSTATVVSKPSPTELLGEWLWSGSNELVENNTLLSIDDKEATFPSDSISKRRKYYQKAKVRKNTIFRPENIYNFEIFAPFIDLNTFDLNLGISMNLLRYLKRQPLRLMAKSQSKNIYLFVVEFDLVKTSDSDSEELEYDTETPEEEPVSDRQNPLPEEHDDSNRPTLEAA</sequence>
<dbReference type="InterPro" id="IPR013897">
    <property type="entry name" value="Duc1"/>
</dbReference>
<dbReference type="OrthoDB" id="2119945at2759"/>
<dbReference type="AlphaFoldDB" id="A0A177WLM8"/>
<gene>
    <name evidence="3" type="ORF">BDEG_24292</name>
</gene>
<evidence type="ECO:0000256" key="1">
    <source>
        <dbReference type="SAM" id="MobiDB-lite"/>
    </source>
</evidence>
<protein>
    <recommendedName>
        <fullName evidence="2">Domain of unknown function at the cortex 1 domain-containing protein</fullName>
    </recommendedName>
</protein>
<dbReference type="Proteomes" id="UP000077115">
    <property type="component" value="Unassembled WGS sequence"/>
</dbReference>
<feature type="region of interest" description="Disordered" evidence="1">
    <location>
        <begin position="339"/>
        <end position="380"/>
    </location>
</feature>
<dbReference type="eggNOG" id="ENOG502RXNE">
    <property type="taxonomic scope" value="Eukaryota"/>
</dbReference>
<dbReference type="PANTHER" id="PTHR34826:SF2">
    <property type="entry name" value="UPF0590 PROTEIN C409.17C"/>
    <property type="match status" value="1"/>
</dbReference>